<dbReference type="InterPro" id="IPR010987">
    <property type="entry name" value="Glutathione-S-Trfase_C-like"/>
</dbReference>
<evidence type="ECO:0000256" key="1">
    <source>
        <dbReference type="ARBA" id="ARBA00003701"/>
    </source>
</evidence>
<dbReference type="Proteomes" id="UP000326759">
    <property type="component" value="Unassembled WGS sequence"/>
</dbReference>
<sequence length="183" mass="21622">MSKSVARIGRRIVELEWNLGFLNGSINLLEYTGTEYTEKFYQRGPAPDFDGSCWFDEKYTHGMHFPNQSNITIFDCILPYYIDGDLNITQSHAILKYLGRKHDLVGKTDAENIRVDMTEHEAADMRLEWMNLVYRSKEDFDKFVDEYKTKILLPRLKNLSKYLDTHPWFAGDHITTYALKWHR</sequence>
<dbReference type="Pfam" id="PF02798">
    <property type="entry name" value="GST_N"/>
    <property type="match status" value="1"/>
</dbReference>
<comment type="similarity">
    <text evidence="2">Belongs to the GST superfamily. Mu family.</text>
</comment>
<dbReference type="PANTHER" id="PTHR11571:SF222">
    <property type="entry name" value="GLUTATHIONE TRANSFERASE"/>
    <property type="match status" value="1"/>
</dbReference>
<dbReference type="InterPro" id="IPR004045">
    <property type="entry name" value="Glutathione_S-Trfase_N"/>
</dbReference>
<dbReference type="PANTHER" id="PTHR11571">
    <property type="entry name" value="GLUTATHIONE S-TRANSFERASE"/>
    <property type="match status" value="1"/>
</dbReference>
<comment type="catalytic activity">
    <reaction evidence="5">
        <text>RX + glutathione = an S-substituted glutathione + a halide anion + H(+)</text>
        <dbReference type="Rhea" id="RHEA:16437"/>
        <dbReference type="ChEBI" id="CHEBI:15378"/>
        <dbReference type="ChEBI" id="CHEBI:16042"/>
        <dbReference type="ChEBI" id="CHEBI:17792"/>
        <dbReference type="ChEBI" id="CHEBI:57925"/>
        <dbReference type="ChEBI" id="CHEBI:90779"/>
        <dbReference type="EC" id="2.5.1.18"/>
    </reaction>
</comment>
<dbReference type="InterPro" id="IPR036249">
    <property type="entry name" value="Thioredoxin-like_sf"/>
</dbReference>
<evidence type="ECO:0000256" key="5">
    <source>
        <dbReference type="ARBA" id="ARBA00047960"/>
    </source>
</evidence>
<evidence type="ECO:0000313" key="9">
    <source>
        <dbReference type="Proteomes" id="UP000326759"/>
    </source>
</evidence>
<proteinExistence type="inferred from homology"/>
<keyword evidence="9" id="KW-1185">Reference proteome</keyword>
<feature type="domain" description="GST N-terminal" evidence="6">
    <location>
        <begin position="28"/>
        <end position="106"/>
    </location>
</feature>
<dbReference type="EC" id="2.5.1.18" evidence="3"/>
<evidence type="ECO:0000259" key="6">
    <source>
        <dbReference type="PROSITE" id="PS50404"/>
    </source>
</evidence>
<protein>
    <recommendedName>
        <fullName evidence="3">glutathione transferase</fullName>
        <ecNumber evidence="3">2.5.1.18</ecNumber>
    </recommendedName>
</protein>
<comment type="caution">
    <text evidence="8">The sequence shown here is derived from an EMBL/GenBank/DDBJ whole genome shotgun (WGS) entry which is preliminary data.</text>
</comment>
<dbReference type="InterPro" id="IPR050213">
    <property type="entry name" value="GST_superfamily"/>
</dbReference>
<dbReference type="PROSITE" id="PS50405">
    <property type="entry name" value="GST_CTER"/>
    <property type="match status" value="1"/>
</dbReference>
<evidence type="ECO:0000313" key="8">
    <source>
        <dbReference type="EMBL" id="KAB7505583.1"/>
    </source>
</evidence>
<dbReference type="GO" id="GO:0004364">
    <property type="term" value="F:glutathione transferase activity"/>
    <property type="evidence" value="ECO:0007669"/>
    <property type="project" value="UniProtKB-EC"/>
</dbReference>
<dbReference type="GO" id="GO:0006749">
    <property type="term" value="P:glutathione metabolic process"/>
    <property type="evidence" value="ECO:0007669"/>
    <property type="project" value="TreeGrafter"/>
</dbReference>
<dbReference type="AlphaFoldDB" id="A0A5N5TG18"/>
<evidence type="ECO:0000256" key="3">
    <source>
        <dbReference type="ARBA" id="ARBA00012452"/>
    </source>
</evidence>
<dbReference type="PROSITE" id="PS50404">
    <property type="entry name" value="GST_NTER"/>
    <property type="match status" value="1"/>
</dbReference>
<dbReference type="SUPFAM" id="SSF47616">
    <property type="entry name" value="GST C-terminal domain-like"/>
    <property type="match status" value="1"/>
</dbReference>
<evidence type="ECO:0000256" key="4">
    <source>
        <dbReference type="ARBA" id="ARBA00022679"/>
    </source>
</evidence>
<organism evidence="8 9">
    <name type="scientific">Armadillidium nasatum</name>
    <dbReference type="NCBI Taxonomy" id="96803"/>
    <lineage>
        <taxon>Eukaryota</taxon>
        <taxon>Metazoa</taxon>
        <taxon>Ecdysozoa</taxon>
        <taxon>Arthropoda</taxon>
        <taxon>Crustacea</taxon>
        <taxon>Multicrustacea</taxon>
        <taxon>Malacostraca</taxon>
        <taxon>Eumalacostraca</taxon>
        <taxon>Peracarida</taxon>
        <taxon>Isopoda</taxon>
        <taxon>Oniscidea</taxon>
        <taxon>Crinocheta</taxon>
        <taxon>Armadillidiidae</taxon>
        <taxon>Armadillidium</taxon>
    </lineage>
</organism>
<evidence type="ECO:0000256" key="2">
    <source>
        <dbReference type="ARBA" id="ARBA00005861"/>
    </source>
</evidence>
<dbReference type="SUPFAM" id="SSF52833">
    <property type="entry name" value="Thioredoxin-like"/>
    <property type="match status" value="1"/>
</dbReference>
<name>A0A5N5TG18_9CRUS</name>
<reference evidence="8 9" key="1">
    <citation type="journal article" date="2019" name="PLoS Biol.">
        <title>Sex chromosomes control vertical transmission of feminizing Wolbachia symbionts in an isopod.</title>
        <authorList>
            <person name="Becking T."/>
            <person name="Chebbi M.A."/>
            <person name="Giraud I."/>
            <person name="Moumen B."/>
            <person name="Laverre T."/>
            <person name="Caubet Y."/>
            <person name="Peccoud J."/>
            <person name="Gilbert C."/>
            <person name="Cordaux R."/>
        </authorList>
    </citation>
    <scope>NUCLEOTIDE SEQUENCE [LARGE SCALE GENOMIC DNA]</scope>
    <source>
        <strain evidence="8">ANa2</strain>
        <tissue evidence="8">Whole body excluding digestive tract and cuticle</tissue>
    </source>
</reference>
<evidence type="ECO:0000259" key="7">
    <source>
        <dbReference type="PROSITE" id="PS50405"/>
    </source>
</evidence>
<comment type="function">
    <text evidence="1">Conjugation of reduced glutathione to a wide number of exogenous and endogenous hydrophobic electrophiles.</text>
</comment>
<keyword evidence="4" id="KW-0808">Transferase</keyword>
<dbReference type="OrthoDB" id="6369627at2759"/>
<accession>A0A5N5TG18</accession>
<gene>
    <name evidence="8" type="ORF">Anas_00267</name>
</gene>
<dbReference type="InterPro" id="IPR036282">
    <property type="entry name" value="Glutathione-S-Trfase_C_sf"/>
</dbReference>
<dbReference type="Gene3D" id="1.20.1050.130">
    <property type="match status" value="1"/>
</dbReference>
<dbReference type="EMBL" id="SEYY01001194">
    <property type="protein sequence ID" value="KAB7505583.1"/>
    <property type="molecule type" value="Genomic_DNA"/>
</dbReference>
<feature type="domain" description="GST C-terminal" evidence="7">
    <location>
        <begin position="108"/>
        <end position="183"/>
    </location>
</feature>